<evidence type="ECO:0000259" key="3">
    <source>
        <dbReference type="PROSITE" id="PS51782"/>
    </source>
</evidence>
<evidence type="ECO:0000313" key="5">
    <source>
        <dbReference type="Proteomes" id="UP000054874"/>
    </source>
</evidence>
<dbReference type="SUPFAM" id="SSF54106">
    <property type="entry name" value="LysM domain"/>
    <property type="match status" value="1"/>
</dbReference>
<keyword evidence="2" id="KW-0472">Membrane</keyword>
<evidence type="ECO:0000256" key="2">
    <source>
        <dbReference type="SAM" id="Phobius"/>
    </source>
</evidence>
<dbReference type="SMART" id="SM00257">
    <property type="entry name" value="LysM"/>
    <property type="match status" value="1"/>
</dbReference>
<keyword evidence="5" id="KW-1185">Reference proteome</keyword>
<name>A0A0V8QC52_9FIRM</name>
<protein>
    <recommendedName>
        <fullName evidence="3">LysM domain-containing protein</fullName>
    </recommendedName>
</protein>
<gene>
    <name evidence="4" type="ORF">ASU35_03550</name>
</gene>
<proteinExistence type="predicted"/>
<dbReference type="AlphaFoldDB" id="A0A0V8QC52"/>
<dbReference type="PROSITE" id="PS51782">
    <property type="entry name" value="LYSM"/>
    <property type="match status" value="1"/>
</dbReference>
<dbReference type="STRING" id="290052.ASU35_03550"/>
<dbReference type="InterPro" id="IPR036779">
    <property type="entry name" value="LysM_dom_sf"/>
</dbReference>
<accession>A0A0V8QC52</accession>
<comment type="caution">
    <text evidence="4">The sequence shown here is derived from an EMBL/GenBank/DDBJ whole genome shotgun (WGS) entry which is preliminary data.</text>
</comment>
<keyword evidence="2" id="KW-0812">Transmembrane</keyword>
<dbReference type="Proteomes" id="UP000054874">
    <property type="component" value="Unassembled WGS sequence"/>
</dbReference>
<evidence type="ECO:0000256" key="1">
    <source>
        <dbReference type="SAM" id="Coils"/>
    </source>
</evidence>
<dbReference type="Gene3D" id="3.10.350.10">
    <property type="entry name" value="LysM domain"/>
    <property type="match status" value="1"/>
</dbReference>
<dbReference type="Pfam" id="PF01476">
    <property type="entry name" value="LysM"/>
    <property type="match status" value="1"/>
</dbReference>
<keyword evidence="1" id="KW-0175">Coiled coil</keyword>
<feature type="domain" description="LysM" evidence="3">
    <location>
        <begin position="350"/>
        <end position="397"/>
    </location>
</feature>
<dbReference type="InterPro" id="IPR018392">
    <property type="entry name" value="LysM"/>
</dbReference>
<sequence length="398" mass="46097">MRKKKEGGKRRKEGEMKESILFHFDKFLGSFVLRWRKKERTERKMTEELKLPKNVRQIGRAMPEKKLYIEDYVITFARKQTKKKAEPQLAVLLGKEPQKQEEPLFISGAVLVEDFAIETSLLLSNENWSQVYEEIKTHFSELEIVGCLLIQMASGEAPSERIQRLYRENFGGGHKVLFLYDGEEKEEHFYLLENGLLQKQEGFYIYYEKNEAMQEYMIGKSDGASEEPLFEDKAMKRVRETIAAKPQRKERTPEHRLLQLMYGASMVLAAAVLVIGITMLDSHDKMQSMETTLNVISDKVSENTSQPVVVETLPGNTHVSSNEEMKKAEIKKEEAKESEAETKEVVAKKNYYTVKEGDTLAFISLKEYNTLDMVKEIQELNEIDDRDKIYIGQKLLLP</sequence>
<evidence type="ECO:0000313" key="4">
    <source>
        <dbReference type="EMBL" id="KSV58119.1"/>
    </source>
</evidence>
<keyword evidence="2" id="KW-1133">Transmembrane helix</keyword>
<dbReference type="CDD" id="cd00118">
    <property type="entry name" value="LysM"/>
    <property type="match status" value="1"/>
</dbReference>
<dbReference type="EMBL" id="LNAM01000186">
    <property type="protein sequence ID" value="KSV58119.1"/>
    <property type="molecule type" value="Genomic_DNA"/>
</dbReference>
<organism evidence="4 5">
    <name type="scientific">Acetivibrio ethanolgignens</name>
    <dbReference type="NCBI Taxonomy" id="290052"/>
    <lineage>
        <taxon>Bacteria</taxon>
        <taxon>Bacillati</taxon>
        <taxon>Bacillota</taxon>
        <taxon>Clostridia</taxon>
        <taxon>Eubacteriales</taxon>
        <taxon>Oscillospiraceae</taxon>
        <taxon>Acetivibrio</taxon>
    </lineage>
</organism>
<feature type="coiled-coil region" evidence="1">
    <location>
        <begin position="318"/>
        <end position="345"/>
    </location>
</feature>
<feature type="transmembrane region" description="Helical" evidence="2">
    <location>
        <begin position="257"/>
        <end position="280"/>
    </location>
</feature>
<reference evidence="4 5" key="1">
    <citation type="submission" date="2015-11" db="EMBL/GenBank/DDBJ databases">
        <title>Butyribacter intestini gen. nov., sp. nov., a butyric acid-producing bacterium of the family Lachnospiraceae isolated from the human faeces.</title>
        <authorList>
            <person name="Zou Y."/>
            <person name="Xue W."/>
            <person name="Luo G."/>
            <person name="Lv M."/>
        </authorList>
    </citation>
    <scope>NUCLEOTIDE SEQUENCE [LARGE SCALE GENOMIC DNA]</scope>
    <source>
        <strain evidence="4 5">ACET-33324</strain>
    </source>
</reference>